<evidence type="ECO:0000256" key="2">
    <source>
        <dbReference type="SAM" id="MobiDB-lite"/>
    </source>
</evidence>
<feature type="compositionally biased region" description="Basic and acidic residues" evidence="2">
    <location>
        <begin position="1"/>
        <end position="14"/>
    </location>
</feature>
<feature type="region of interest" description="Disordered" evidence="2">
    <location>
        <begin position="1"/>
        <end position="24"/>
    </location>
</feature>
<dbReference type="EMBL" id="AZHB01000036">
    <property type="protein sequence ID" value="OAA53319.1"/>
    <property type="molecule type" value="Genomic_DNA"/>
</dbReference>
<feature type="coiled-coil region" evidence="1">
    <location>
        <begin position="41"/>
        <end position="152"/>
    </location>
</feature>
<dbReference type="GeneID" id="30025092"/>
<accession>A0A167LP23</accession>
<evidence type="ECO:0000313" key="3">
    <source>
        <dbReference type="EMBL" id="OAA53319.1"/>
    </source>
</evidence>
<keyword evidence="4" id="KW-1185">Reference proteome</keyword>
<evidence type="ECO:0000256" key="1">
    <source>
        <dbReference type="SAM" id="Coils"/>
    </source>
</evidence>
<dbReference type="RefSeq" id="XP_018700363.1">
    <property type="nucleotide sequence ID" value="XM_018852403.1"/>
</dbReference>
<feature type="region of interest" description="Disordered" evidence="2">
    <location>
        <begin position="387"/>
        <end position="421"/>
    </location>
</feature>
<gene>
    <name evidence="3" type="ORF">ISF_08800</name>
</gene>
<evidence type="ECO:0008006" key="5">
    <source>
        <dbReference type="Google" id="ProtNLM"/>
    </source>
</evidence>
<keyword evidence="1" id="KW-0175">Coiled coil</keyword>
<sequence length="509" mass="55808">MPELKPKQNGKEETGVPAKEANGPSSDIIALVSSSEIFQQLLQIDVENKRLKERNAALEVTNNTNMDTISEKRDAWSAEKAALERALQSERDETKTLREARAKADELSQQIKNQERHILALGEKIKKKGVEIGRHQALCETAKEELERERLNAKVLGDSFQKTQQELDCRKKDLATANETLVEIQSFVTPLQPLANRKTQIQDALGNVFRQFLDLFVAEFGGDVNLGVPAAEAMKNFRPLPASSSTAAKRMRVAAALEISGEALIQHVFRQPLVNHDLNGALKTAAMHDPEHAAYVRAILLRLHKLLLEDEQKQIQEVNVQNAVGEITTALGKVTPRAASGLAPKLKPLCDAAAEAWNLTLEVENNIEAHLQFEEVPGEWRSVPLAETDKKQPSSSAAAAAGNGKSPAPPNQQQSQQPSLSDADVVRVVWPALTAHVAEAEGQAEFELVSCGYVLTWAQTKEAEVEVESACKQARQDIRRQAMSATAEGKKRRNSSVYIRGMSVVSNGG</sequence>
<organism evidence="3 4">
    <name type="scientific">Cordyceps fumosorosea (strain ARSEF 2679)</name>
    <name type="common">Isaria fumosorosea</name>
    <dbReference type="NCBI Taxonomy" id="1081104"/>
    <lineage>
        <taxon>Eukaryota</taxon>
        <taxon>Fungi</taxon>
        <taxon>Dikarya</taxon>
        <taxon>Ascomycota</taxon>
        <taxon>Pezizomycotina</taxon>
        <taxon>Sordariomycetes</taxon>
        <taxon>Hypocreomycetidae</taxon>
        <taxon>Hypocreales</taxon>
        <taxon>Cordycipitaceae</taxon>
        <taxon>Cordyceps</taxon>
    </lineage>
</organism>
<proteinExistence type="predicted"/>
<comment type="caution">
    <text evidence="3">The sequence shown here is derived from an EMBL/GenBank/DDBJ whole genome shotgun (WGS) entry which is preliminary data.</text>
</comment>
<reference evidence="3 4" key="1">
    <citation type="journal article" date="2016" name="Genome Biol. Evol.">
        <title>Divergent and convergent evolution of fungal pathogenicity.</title>
        <authorList>
            <person name="Shang Y."/>
            <person name="Xiao G."/>
            <person name="Zheng P."/>
            <person name="Cen K."/>
            <person name="Zhan S."/>
            <person name="Wang C."/>
        </authorList>
    </citation>
    <scope>NUCLEOTIDE SEQUENCE [LARGE SCALE GENOMIC DNA]</scope>
    <source>
        <strain evidence="3 4">ARSEF 2679</strain>
    </source>
</reference>
<dbReference type="Proteomes" id="UP000076744">
    <property type="component" value="Unassembled WGS sequence"/>
</dbReference>
<evidence type="ECO:0000313" key="4">
    <source>
        <dbReference type="Proteomes" id="UP000076744"/>
    </source>
</evidence>
<name>A0A167LP23_CORFA</name>
<protein>
    <recommendedName>
        <fullName evidence="5">MEI5 protein</fullName>
    </recommendedName>
</protein>
<dbReference type="OrthoDB" id="4863717at2759"/>
<dbReference type="AlphaFoldDB" id="A0A167LP23"/>
<feature type="compositionally biased region" description="Low complexity" evidence="2">
    <location>
        <begin position="393"/>
        <end position="421"/>
    </location>
</feature>